<dbReference type="SMART" id="SM00298">
    <property type="entry name" value="CHROMO"/>
    <property type="match status" value="1"/>
</dbReference>
<dbReference type="RefSeq" id="XP_002544600.1">
    <property type="nucleotide sequence ID" value="XM_002544554.1"/>
</dbReference>
<protein>
    <recommendedName>
        <fullName evidence="5">Chromo domain-containing protein</fullName>
    </recommendedName>
</protein>
<dbReference type="Pfam" id="PF00385">
    <property type="entry name" value="Chromo"/>
    <property type="match status" value="1"/>
</dbReference>
<evidence type="ECO:0000259" key="5">
    <source>
        <dbReference type="PROSITE" id="PS50013"/>
    </source>
</evidence>
<dbReference type="GO" id="GO:0006338">
    <property type="term" value="P:chromatin remodeling"/>
    <property type="evidence" value="ECO:0007669"/>
    <property type="project" value="UniProtKB-ARBA"/>
</dbReference>
<feature type="compositionally biased region" description="Basic residues" evidence="4">
    <location>
        <begin position="108"/>
        <end position="122"/>
    </location>
</feature>
<dbReference type="InterPro" id="IPR023780">
    <property type="entry name" value="Chromo_domain"/>
</dbReference>
<evidence type="ECO:0000256" key="1">
    <source>
        <dbReference type="ARBA" id="ARBA00004123"/>
    </source>
</evidence>
<name>C4JMQ9_UNCRE</name>
<evidence type="ECO:0000256" key="3">
    <source>
        <dbReference type="ARBA" id="ARBA00023242"/>
    </source>
</evidence>
<organism evidence="6 7">
    <name type="scientific">Uncinocarpus reesii (strain UAMH 1704)</name>
    <dbReference type="NCBI Taxonomy" id="336963"/>
    <lineage>
        <taxon>Eukaryota</taxon>
        <taxon>Fungi</taxon>
        <taxon>Dikarya</taxon>
        <taxon>Ascomycota</taxon>
        <taxon>Pezizomycotina</taxon>
        <taxon>Eurotiomycetes</taxon>
        <taxon>Eurotiomycetidae</taxon>
        <taxon>Onygenales</taxon>
        <taxon>Onygenaceae</taxon>
        <taxon>Uncinocarpus</taxon>
    </lineage>
</organism>
<keyword evidence="3" id="KW-0539">Nucleus</keyword>
<feature type="region of interest" description="Disordered" evidence="4">
    <location>
        <begin position="1"/>
        <end position="26"/>
    </location>
</feature>
<sequence>MEHDKNLSDDDNISLTSTVPSEPQEEYEVECILAQRNFHGEEKYLVKWTGYPIERCTWESEEMFLNPQTLEDWARKQEAIIRGEQPSFDIEALEQRCFSSKAAAERRREKRREKRKRLGHPS</sequence>
<gene>
    <name evidence="6" type="ORF">UREG_04117</name>
</gene>
<dbReference type="InterPro" id="IPR000953">
    <property type="entry name" value="Chromo/chromo_shadow_dom"/>
</dbReference>
<dbReference type="PANTHER" id="PTHR22812">
    <property type="entry name" value="CHROMOBOX PROTEIN"/>
    <property type="match status" value="1"/>
</dbReference>
<feature type="region of interest" description="Disordered" evidence="4">
    <location>
        <begin position="100"/>
        <end position="122"/>
    </location>
</feature>
<dbReference type="eggNOG" id="ENOG502STGS">
    <property type="taxonomic scope" value="Eukaryota"/>
</dbReference>
<dbReference type="VEuPathDB" id="FungiDB:UREG_04117"/>
<dbReference type="HOGENOM" id="CLU_2028446_0_0_1"/>
<evidence type="ECO:0000313" key="7">
    <source>
        <dbReference type="Proteomes" id="UP000002058"/>
    </source>
</evidence>
<dbReference type="InParanoid" id="C4JMQ9"/>
<evidence type="ECO:0000256" key="2">
    <source>
        <dbReference type="ARBA" id="ARBA00011353"/>
    </source>
</evidence>
<dbReference type="CDD" id="cd18966">
    <property type="entry name" value="chromodomain"/>
    <property type="match status" value="1"/>
</dbReference>
<dbReference type="PROSITE" id="PS50013">
    <property type="entry name" value="CHROMO_2"/>
    <property type="match status" value="1"/>
</dbReference>
<dbReference type="STRING" id="336963.C4JMQ9"/>
<evidence type="ECO:0000313" key="6">
    <source>
        <dbReference type="EMBL" id="EEP79271.1"/>
    </source>
</evidence>
<dbReference type="InterPro" id="IPR023779">
    <property type="entry name" value="Chromodomain_CS"/>
</dbReference>
<dbReference type="PROSITE" id="PS00598">
    <property type="entry name" value="CHROMO_1"/>
    <property type="match status" value="1"/>
</dbReference>
<dbReference type="Proteomes" id="UP000002058">
    <property type="component" value="Unassembled WGS sequence"/>
</dbReference>
<dbReference type="InterPro" id="IPR051219">
    <property type="entry name" value="Heterochromatin_chromo-domain"/>
</dbReference>
<evidence type="ECO:0000256" key="4">
    <source>
        <dbReference type="SAM" id="MobiDB-lite"/>
    </source>
</evidence>
<dbReference type="EMBL" id="CH476616">
    <property type="protein sequence ID" value="EEP79271.1"/>
    <property type="molecule type" value="Genomic_DNA"/>
</dbReference>
<dbReference type="KEGG" id="ure:UREG_04117"/>
<proteinExistence type="predicted"/>
<comment type="subunit">
    <text evidence="2">Component of the NuA4 histone acetyltransferase complex.</text>
</comment>
<dbReference type="SUPFAM" id="SSF54160">
    <property type="entry name" value="Chromo domain-like"/>
    <property type="match status" value="1"/>
</dbReference>
<dbReference type="GO" id="GO:0005634">
    <property type="term" value="C:nucleus"/>
    <property type="evidence" value="ECO:0007669"/>
    <property type="project" value="UniProtKB-SubCell"/>
</dbReference>
<keyword evidence="7" id="KW-1185">Reference proteome</keyword>
<feature type="domain" description="Chromo" evidence="5">
    <location>
        <begin position="27"/>
        <end position="85"/>
    </location>
</feature>
<dbReference type="OrthoDB" id="1918685at2759"/>
<accession>C4JMQ9</accession>
<dbReference type="AlphaFoldDB" id="C4JMQ9"/>
<comment type="subcellular location">
    <subcellularLocation>
        <location evidence="1">Nucleus</location>
    </subcellularLocation>
</comment>
<dbReference type="InterPro" id="IPR016197">
    <property type="entry name" value="Chromo-like_dom_sf"/>
</dbReference>
<dbReference type="GeneID" id="8444821"/>
<dbReference type="Gene3D" id="2.40.50.40">
    <property type="match status" value="1"/>
</dbReference>
<reference evidence="7" key="1">
    <citation type="journal article" date="2009" name="Genome Res.">
        <title>Comparative genomic analyses of the human fungal pathogens Coccidioides and their relatives.</title>
        <authorList>
            <person name="Sharpton T.J."/>
            <person name="Stajich J.E."/>
            <person name="Rounsley S.D."/>
            <person name="Gardner M.J."/>
            <person name="Wortman J.R."/>
            <person name="Jordar V.S."/>
            <person name="Maiti R."/>
            <person name="Kodira C.D."/>
            <person name="Neafsey D.E."/>
            <person name="Zeng Q."/>
            <person name="Hung C.-Y."/>
            <person name="McMahan C."/>
            <person name="Muszewska A."/>
            <person name="Grynberg M."/>
            <person name="Mandel M.A."/>
            <person name="Kellner E.M."/>
            <person name="Barker B.M."/>
            <person name="Galgiani J.N."/>
            <person name="Orbach M.J."/>
            <person name="Kirkland T.N."/>
            <person name="Cole G.T."/>
            <person name="Henn M.R."/>
            <person name="Birren B.W."/>
            <person name="Taylor J.W."/>
        </authorList>
    </citation>
    <scope>NUCLEOTIDE SEQUENCE [LARGE SCALE GENOMIC DNA]</scope>
    <source>
        <strain evidence="7">UAMH 1704</strain>
    </source>
</reference>